<comment type="caution">
    <text evidence="2">The sequence shown here is derived from an EMBL/GenBank/DDBJ whole genome shotgun (WGS) entry which is preliminary data.</text>
</comment>
<dbReference type="HOGENOM" id="CLU_2604274_0_0_10"/>
<organism evidence="2 3">
    <name type="scientific">Sphingobacterium spiritivorum ATCC 33300</name>
    <dbReference type="NCBI Taxonomy" id="525372"/>
    <lineage>
        <taxon>Bacteria</taxon>
        <taxon>Pseudomonadati</taxon>
        <taxon>Bacteroidota</taxon>
        <taxon>Sphingobacteriia</taxon>
        <taxon>Sphingobacteriales</taxon>
        <taxon>Sphingobacteriaceae</taxon>
        <taxon>Sphingobacterium</taxon>
    </lineage>
</organism>
<dbReference type="EMBL" id="ACHB01000041">
    <property type="protein sequence ID" value="EEI92668.1"/>
    <property type="molecule type" value="Genomic_DNA"/>
</dbReference>
<evidence type="ECO:0000313" key="2">
    <source>
        <dbReference type="EMBL" id="EEI92668.1"/>
    </source>
</evidence>
<evidence type="ECO:0000313" key="3">
    <source>
        <dbReference type="Proteomes" id="UP000006241"/>
    </source>
</evidence>
<dbReference type="Gene3D" id="3.40.50.720">
    <property type="entry name" value="NAD(P)-binding Rossmann-like Domain"/>
    <property type="match status" value="1"/>
</dbReference>
<name>C2FWQ4_SPHSI</name>
<gene>
    <name evidence="2" type="ORF">HMPREF0765_1760</name>
</gene>
<proteinExistence type="predicted"/>
<dbReference type="GO" id="GO:0051287">
    <property type="term" value="F:NAD binding"/>
    <property type="evidence" value="ECO:0007669"/>
    <property type="project" value="InterPro"/>
</dbReference>
<dbReference type="Proteomes" id="UP000006241">
    <property type="component" value="Unassembled WGS sequence"/>
</dbReference>
<dbReference type="RefSeq" id="WP_003011264.1">
    <property type="nucleotide sequence ID" value="NZ_GG668634.1"/>
</dbReference>
<dbReference type="AlphaFoldDB" id="C2FWQ4"/>
<accession>C2FWQ4</accession>
<evidence type="ECO:0000259" key="1">
    <source>
        <dbReference type="Pfam" id="PF00389"/>
    </source>
</evidence>
<dbReference type="SUPFAM" id="SSF52283">
    <property type="entry name" value="Formate/glycerate dehydrogenase catalytic domain-like"/>
    <property type="match status" value="1"/>
</dbReference>
<reference evidence="2 3" key="1">
    <citation type="submission" date="2009-01" db="EMBL/GenBank/DDBJ databases">
        <authorList>
            <person name="Qin X."/>
            <person name="Bachman B."/>
            <person name="Battles P."/>
            <person name="Bell A."/>
            <person name="Bess C."/>
            <person name="Bickham C."/>
            <person name="Chaboub L."/>
            <person name="Chen D."/>
            <person name="Coyle M."/>
            <person name="Deiros D.R."/>
            <person name="Dinh H."/>
            <person name="Forbes L."/>
            <person name="Fowler G."/>
            <person name="Francisco L."/>
            <person name="Fu Q."/>
            <person name="Gubbala S."/>
            <person name="Hale W."/>
            <person name="Han Y."/>
            <person name="Hemphill L."/>
            <person name="Highlander S.K."/>
            <person name="Hirani K."/>
            <person name="Hogues M."/>
            <person name="Jackson L."/>
            <person name="Jakkamsetti A."/>
            <person name="Javaid M."/>
            <person name="Jiang H."/>
            <person name="Korchina V."/>
            <person name="Kovar C."/>
            <person name="Lara F."/>
            <person name="Lee S."/>
            <person name="Mata R."/>
            <person name="Mathew T."/>
            <person name="Moen C."/>
            <person name="Morales K."/>
            <person name="Munidasa M."/>
            <person name="Nazareth L."/>
            <person name="Ngo R."/>
            <person name="Nguyen L."/>
            <person name="Okwuonu G."/>
            <person name="Ongeri F."/>
            <person name="Patil S."/>
            <person name="Petrosino J."/>
            <person name="Pham C."/>
            <person name="Pham P."/>
            <person name="Pu L.-L."/>
            <person name="Puazo M."/>
            <person name="Raj R."/>
            <person name="Reid J."/>
            <person name="Rouhana J."/>
            <person name="Saada N."/>
            <person name="Shang Y."/>
            <person name="Simmons D."/>
            <person name="Thornton R."/>
            <person name="Warren J."/>
            <person name="Weissenberger G."/>
            <person name="Zhang J."/>
            <person name="Zhang L."/>
            <person name="Zhou C."/>
            <person name="Zhu D."/>
            <person name="Muzny D."/>
            <person name="Worley K."/>
            <person name="Gibbs R."/>
        </authorList>
    </citation>
    <scope>NUCLEOTIDE SEQUENCE [LARGE SCALE GENOMIC DNA]</scope>
    <source>
        <strain evidence="2 3">ATCC 33300</strain>
    </source>
</reference>
<feature type="domain" description="D-isomer specific 2-hydroxyacid dehydrogenase catalytic" evidence="1">
    <location>
        <begin position="5"/>
        <end position="78"/>
    </location>
</feature>
<dbReference type="Pfam" id="PF00389">
    <property type="entry name" value="2-Hacid_dh"/>
    <property type="match status" value="1"/>
</dbReference>
<protein>
    <recommendedName>
        <fullName evidence="1">D-isomer specific 2-hydroxyacid dehydrogenase catalytic domain-containing protein</fullName>
    </recommendedName>
</protein>
<dbReference type="InterPro" id="IPR006139">
    <property type="entry name" value="D-isomer_2_OHA_DH_cat_dom"/>
</dbReference>
<dbReference type="GO" id="GO:0016616">
    <property type="term" value="F:oxidoreductase activity, acting on the CH-OH group of donors, NAD or NADP as acceptor"/>
    <property type="evidence" value="ECO:0007669"/>
    <property type="project" value="InterPro"/>
</dbReference>
<sequence>MSTKVLIVDDVHEVLLEKLQEAGIEYDYQPEITRIEAEKQISEYSGLVIRSKFQVDSAFMDLVPGLSFIARAGAGMDNN</sequence>